<dbReference type="Proteomes" id="UP000823561">
    <property type="component" value="Chromosome 16"/>
</dbReference>
<evidence type="ECO:0000256" key="3">
    <source>
        <dbReference type="ARBA" id="ARBA00022490"/>
    </source>
</evidence>
<evidence type="ECO:0000313" key="7">
    <source>
        <dbReference type="EMBL" id="KAG5268819.1"/>
    </source>
</evidence>
<organism evidence="7 8">
    <name type="scientific">Alosa alosa</name>
    <name type="common">allis shad</name>
    <dbReference type="NCBI Taxonomy" id="278164"/>
    <lineage>
        <taxon>Eukaryota</taxon>
        <taxon>Metazoa</taxon>
        <taxon>Chordata</taxon>
        <taxon>Craniata</taxon>
        <taxon>Vertebrata</taxon>
        <taxon>Euteleostomi</taxon>
        <taxon>Actinopterygii</taxon>
        <taxon>Neopterygii</taxon>
        <taxon>Teleostei</taxon>
        <taxon>Clupei</taxon>
        <taxon>Clupeiformes</taxon>
        <taxon>Clupeoidei</taxon>
        <taxon>Clupeidae</taxon>
        <taxon>Alosa</taxon>
    </lineage>
</organism>
<dbReference type="PRINTS" id="PR02057">
    <property type="entry name" value="PROTEINF105B"/>
</dbReference>
<dbReference type="PRINTS" id="PR02055">
    <property type="entry name" value="PROTEINF105"/>
</dbReference>
<dbReference type="GO" id="GO:0005737">
    <property type="term" value="C:cytoplasm"/>
    <property type="evidence" value="ECO:0007669"/>
    <property type="project" value="UniProtKB-SubCell"/>
</dbReference>
<feature type="region of interest" description="Linear diubiquitin binding" evidence="5">
    <location>
        <begin position="677"/>
        <end position="678"/>
    </location>
</feature>
<accession>A0AAV6G127</accession>
<sequence>MGNACSCCCPENPCERQDEVQRLLDTVQSPQTSSKVLDGAPVSTDCTTAESSETPSPTDDQVADQLKAGTPLDAAQPEVVSGEANVQVKADLQVKPEASGDAANVHGNTVFAVDRSILSDQQEVAAGVVSQVLADATKIVKVSGEEDVPTSTAPQTQDVSTGRVETQDAFPEKVESQAVSTEKLEVPFTMTKSPSVSVEKLESEEDASTVSDSQADSTLIKNQAVSAEKPENKDVSTVSDNQAALIGIESQADSTLITPQAVSIEKQESQETATVIEDHAVAPVIESQAAATAIDTQAVATEDLESHTSAIVIDSQATSTITDNQTVSPIIVPETPDCSVKVEVQDDLTKIDTTPPKSPEKKEVLAELEQDTVVHFNGSLAERVSVKDIVDDVILPEEHLSTSKVDVKKVNLLMPNSSAEEDLTEASTDTHAQYGNSVARDCEQNMPLHSSEDEQPLTPAVLNIDAKLAESIPQHSSDVHAISMEESCSERGLELNSATTDTSESVQDGEDKKRTDKDSNITEDACNGEDLDNPLSSVTPEKDLHTEIRDPAADSDAQDVVGLATVSSLDDLLEEQEAVTSMMSKQDKLEVEAKRVAAGIADGELVGCPDERPGSAGRLSPVSDGNDLNCEEDLYRGEEEIEEELDKKKTLEITIPGPDDRCSLEPPMAILMYSEREWKGQTTKSAVIRKGYAALSESFRCLRRVRGDNYCALRASLYQALMSTTQLPDWLQQESFLLKAEELQSQYGLINGWVFPDICKPMNGIENDVDLMKHYLSLLQKWWHAVADSSGLEERRRVCDELFQGGEDEFGLMEALKLLMLARAVELHAAMQKGDDVPIFCWLLFARDTSSCPRTFLANHLSQVGFSGGLEQVEMFLLGYALRHTIKAYRLYMAETEEFITHYPDDHVQDWPCLCLVTEDDRHYNVAVGEPICPQDNLSGGPQ</sequence>
<feature type="active site" evidence="4">
    <location>
        <position position="923"/>
    </location>
</feature>
<feature type="compositionally biased region" description="Low complexity" evidence="6">
    <location>
        <begin position="47"/>
        <end position="58"/>
    </location>
</feature>
<gene>
    <name evidence="7" type="ORF">AALO_G00216830</name>
</gene>
<dbReference type="EMBL" id="JADWDJ010000016">
    <property type="protein sequence ID" value="KAG5268819.1"/>
    <property type="molecule type" value="Genomic_DNA"/>
</dbReference>
<name>A0AAV6G127_9TELE</name>
<dbReference type="Pfam" id="PF16218">
    <property type="entry name" value="Peptidase_C101"/>
    <property type="match status" value="1"/>
</dbReference>
<dbReference type="InterPro" id="IPR023235">
    <property type="entry name" value="FAM105"/>
</dbReference>
<feature type="region of interest" description="Linear diubiquitin binding" evidence="5">
    <location>
        <begin position="706"/>
        <end position="708"/>
    </location>
</feature>
<evidence type="ECO:0000256" key="5">
    <source>
        <dbReference type="PIRSR" id="PIRSR623237-2"/>
    </source>
</evidence>
<comment type="subcellular location">
    <subcellularLocation>
        <location evidence="1">Cytoplasm</location>
    </subcellularLocation>
</comment>
<dbReference type="AlphaFoldDB" id="A0AAV6G127"/>
<feature type="compositionally biased region" description="Basic and acidic residues" evidence="6">
    <location>
        <begin position="509"/>
        <end position="520"/>
    </location>
</feature>
<comment type="caution">
    <text evidence="7">The sequence shown here is derived from an EMBL/GenBank/DDBJ whole genome shotgun (WGS) entry which is preliminary data.</text>
</comment>
<evidence type="ECO:0008006" key="9">
    <source>
        <dbReference type="Google" id="ProtNLM"/>
    </source>
</evidence>
<keyword evidence="8" id="KW-1185">Reference proteome</keyword>
<feature type="region of interest" description="Disordered" evidence="6">
    <location>
        <begin position="193"/>
        <end position="216"/>
    </location>
</feature>
<evidence type="ECO:0000256" key="6">
    <source>
        <dbReference type="SAM" id="MobiDB-lite"/>
    </source>
</evidence>
<dbReference type="PANTHER" id="PTHR33662">
    <property type="entry name" value="OTU DEUBIQUITINASE WITH LINEAR LINKAGE-SPECIFICITY A-RELATED"/>
    <property type="match status" value="1"/>
</dbReference>
<feature type="region of interest" description="Disordered" evidence="6">
    <location>
        <begin position="486"/>
        <end position="539"/>
    </location>
</feature>
<reference evidence="7" key="1">
    <citation type="submission" date="2020-10" db="EMBL/GenBank/DDBJ databases">
        <title>Chromosome-scale genome assembly of the Allis shad, Alosa alosa.</title>
        <authorList>
            <person name="Margot Z."/>
            <person name="Christophe K."/>
            <person name="Cabau C."/>
            <person name="Louis A."/>
            <person name="Berthelot C."/>
            <person name="Parey E."/>
            <person name="Roest Crollius H."/>
            <person name="Montfort J."/>
            <person name="Robinson-Rechavi M."/>
            <person name="Bucao C."/>
            <person name="Bouchez O."/>
            <person name="Gislard M."/>
            <person name="Lluch J."/>
            <person name="Milhes M."/>
            <person name="Lampietro C."/>
            <person name="Lopez Roques C."/>
            <person name="Donnadieu C."/>
            <person name="Braasch I."/>
            <person name="Desvignes T."/>
            <person name="Postlethwait J."/>
            <person name="Bobe J."/>
            <person name="Guiguen Y."/>
        </authorList>
    </citation>
    <scope>NUCLEOTIDE SEQUENCE</scope>
    <source>
        <strain evidence="7">M-15738</strain>
        <tissue evidence="7">Blood</tissue>
    </source>
</reference>
<evidence type="ECO:0000313" key="8">
    <source>
        <dbReference type="Proteomes" id="UP000823561"/>
    </source>
</evidence>
<keyword evidence="3" id="KW-0963">Cytoplasm</keyword>
<dbReference type="GO" id="GO:1990108">
    <property type="term" value="P:protein linear deubiquitination"/>
    <property type="evidence" value="ECO:0007669"/>
    <property type="project" value="InterPro"/>
</dbReference>
<feature type="active site" evidence="4">
    <location>
        <position position="708"/>
    </location>
</feature>
<feature type="region of interest" description="Linear diubiquitin binding" evidence="5">
    <location>
        <begin position="920"/>
        <end position="922"/>
    </location>
</feature>
<feature type="region of interest" description="Disordered" evidence="6">
    <location>
        <begin position="145"/>
        <end position="164"/>
    </location>
</feature>
<dbReference type="GO" id="GO:0004843">
    <property type="term" value="F:cysteine-type deubiquitinase activity"/>
    <property type="evidence" value="ECO:0007669"/>
    <property type="project" value="InterPro"/>
</dbReference>
<feature type="active site" description="Nucleophile" evidence="4">
    <location>
        <position position="711"/>
    </location>
</feature>
<proteinExistence type="inferred from homology"/>
<evidence type="ECO:0000256" key="2">
    <source>
        <dbReference type="ARBA" id="ARBA00010267"/>
    </source>
</evidence>
<feature type="compositionally biased region" description="Polar residues" evidence="6">
    <location>
        <begin position="149"/>
        <end position="164"/>
    </location>
</feature>
<evidence type="ECO:0000256" key="1">
    <source>
        <dbReference type="ARBA" id="ARBA00004496"/>
    </source>
</evidence>
<feature type="compositionally biased region" description="Polar residues" evidence="6">
    <location>
        <begin position="496"/>
        <end position="506"/>
    </location>
</feature>
<protein>
    <recommendedName>
        <fullName evidence="9">OTU domain-containing protein</fullName>
    </recommendedName>
</protein>
<dbReference type="PANTHER" id="PTHR33662:SF3">
    <property type="entry name" value="FIBROUS SHEATH CABYR-BINDING PROTEIN-LIKE-RELATED"/>
    <property type="match status" value="1"/>
</dbReference>
<feature type="compositionally biased region" description="Polar residues" evidence="6">
    <location>
        <begin position="26"/>
        <end position="35"/>
    </location>
</feature>
<comment type="similarity">
    <text evidence="2">Belongs to the peptidase C65 family. Otulin subfamily.</text>
</comment>
<dbReference type="InterPro" id="IPR023237">
    <property type="entry name" value="Otulin"/>
</dbReference>
<feature type="region of interest" description="Disordered" evidence="6">
    <location>
        <begin position="25"/>
        <end position="73"/>
    </location>
</feature>
<evidence type="ECO:0000256" key="4">
    <source>
        <dbReference type="PIRSR" id="PIRSR623237-1"/>
    </source>
</evidence>
<feature type="site" description="Linear diubiquitin binding" evidence="5">
    <location>
        <position position="898"/>
    </location>
</feature>